<proteinExistence type="inferred from homology"/>
<evidence type="ECO:0000256" key="5">
    <source>
        <dbReference type="ARBA" id="ARBA00023136"/>
    </source>
</evidence>
<feature type="transmembrane region" description="Helical" evidence="6">
    <location>
        <begin position="320"/>
        <end position="351"/>
    </location>
</feature>
<feature type="transmembrane region" description="Helical" evidence="6">
    <location>
        <begin position="283"/>
        <end position="300"/>
    </location>
</feature>
<feature type="transmembrane region" description="Helical" evidence="6">
    <location>
        <begin position="71"/>
        <end position="95"/>
    </location>
</feature>
<evidence type="ECO:0000256" key="4">
    <source>
        <dbReference type="ARBA" id="ARBA00022989"/>
    </source>
</evidence>
<sequence length="378" mass="40544">MTTLDPGPGPELKPRLPDRRAWPLLLALALGGVLIYLLRPILMPFLTGALLAYLADPLADRLERLRLNRTFAVIVVFTGLSLVGVGALLLLLPMLGSQLDSLRSLLPQVVDWVHQVGLPWLRTHAGVGIESLDLATLRGAIAEHWQSTSSFAASVVAQATSSGLALAGLLANLALIPVVTFYLLRDWDVLIARIRDLLPRRMEPIISTLAGECNEVVAAFLRGQLLVMLALGVIYAFGLWLLGLDLALLVGMLAGIASIVPYLGFIVGIGSAALATVFQFSDWLMPLGLVCGVFLVGQLLESLLLTPLLVGDRIGLHPVAVIFAVLAGGQLFGFSGILLALPIAAIIMVLLRHAHDRYLRSSLYGEPRVGGEQQDSEY</sequence>
<evidence type="ECO:0000313" key="7">
    <source>
        <dbReference type="EMBL" id="EAR22405.1"/>
    </source>
</evidence>
<dbReference type="STRING" id="314278.NB231_11734"/>
<organism evidence="7 8">
    <name type="scientific">Nitrococcus mobilis Nb-231</name>
    <dbReference type="NCBI Taxonomy" id="314278"/>
    <lineage>
        <taxon>Bacteria</taxon>
        <taxon>Pseudomonadati</taxon>
        <taxon>Pseudomonadota</taxon>
        <taxon>Gammaproteobacteria</taxon>
        <taxon>Chromatiales</taxon>
        <taxon>Ectothiorhodospiraceae</taxon>
        <taxon>Nitrococcus</taxon>
    </lineage>
</organism>
<dbReference type="RefSeq" id="WP_005002731.1">
    <property type="nucleotide sequence ID" value="NZ_CH672427.1"/>
</dbReference>
<dbReference type="InterPro" id="IPR002549">
    <property type="entry name" value="AI-2E-like"/>
</dbReference>
<dbReference type="EMBL" id="AAOF01000003">
    <property type="protein sequence ID" value="EAR22405.1"/>
    <property type="molecule type" value="Genomic_DNA"/>
</dbReference>
<feature type="transmembrane region" description="Helical" evidence="6">
    <location>
        <begin position="164"/>
        <end position="184"/>
    </location>
</feature>
<evidence type="ECO:0000256" key="2">
    <source>
        <dbReference type="ARBA" id="ARBA00009773"/>
    </source>
</evidence>
<dbReference type="Proteomes" id="UP000003374">
    <property type="component" value="Unassembled WGS sequence"/>
</dbReference>
<dbReference type="eggNOG" id="COG0628">
    <property type="taxonomic scope" value="Bacteria"/>
</dbReference>
<evidence type="ECO:0000256" key="1">
    <source>
        <dbReference type="ARBA" id="ARBA00004141"/>
    </source>
</evidence>
<comment type="similarity">
    <text evidence="2">Belongs to the autoinducer-2 exporter (AI-2E) (TC 2.A.86) family.</text>
</comment>
<dbReference type="AlphaFoldDB" id="A4BPA4"/>
<keyword evidence="8" id="KW-1185">Reference proteome</keyword>
<evidence type="ECO:0000256" key="6">
    <source>
        <dbReference type="SAM" id="Phobius"/>
    </source>
</evidence>
<dbReference type="PANTHER" id="PTHR21716">
    <property type="entry name" value="TRANSMEMBRANE PROTEIN"/>
    <property type="match status" value="1"/>
</dbReference>
<comment type="caution">
    <text evidence="7">The sequence shown here is derived from an EMBL/GenBank/DDBJ whole genome shotgun (WGS) entry which is preliminary data.</text>
</comment>
<keyword evidence="5 6" id="KW-0472">Membrane</keyword>
<dbReference type="GO" id="GO:0016020">
    <property type="term" value="C:membrane"/>
    <property type="evidence" value="ECO:0007669"/>
    <property type="project" value="UniProtKB-SubCell"/>
</dbReference>
<protein>
    <recommendedName>
        <fullName evidence="9">Permease</fullName>
    </recommendedName>
</protein>
<accession>A4BPA4</accession>
<evidence type="ECO:0008006" key="9">
    <source>
        <dbReference type="Google" id="ProtNLM"/>
    </source>
</evidence>
<dbReference type="Pfam" id="PF01594">
    <property type="entry name" value="AI-2E_transport"/>
    <property type="match status" value="1"/>
</dbReference>
<reference evidence="7 8" key="1">
    <citation type="submission" date="2006-02" db="EMBL/GenBank/DDBJ databases">
        <authorList>
            <person name="Waterbury J."/>
            <person name="Ferriera S."/>
            <person name="Johnson J."/>
            <person name="Kravitz S."/>
            <person name="Halpern A."/>
            <person name="Remington K."/>
            <person name="Beeson K."/>
            <person name="Tran B."/>
            <person name="Rogers Y.-H."/>
            <person name="Friedman R."/>
            <person name="Venter J.C."/>
        </authorList>
    </citation>
    <scope>NUCLEOTIDE SEQUENCE [LARGE SCALE GENOMIC DNA]</scope>
    <source>
        <strain evidence="7 8">Nb-231</strain>
    </source>
</reference>
<gene>
    <name evidence="7" type="ORF">NB231_11734</name>
</gene>
<dbReference type="PANTHER" id="PTHR21716:SF64">
    <property type="entry name" value="AI-2 TRANSPORT PROTEIN TQSA"/>
    <property type="match status" value="1"/>
</dbReference>
<evidence type="ECO:0000313" key="8">
    <source>
        <dbReference type="Proteomes" id="UP000003374"/>
    </source>
</evidence>
<evidence type="ECO:0000256" key="3">
    <source>
        <dbReference type="ARBA" id="ARBA00022692"/>
    </source>
</evidence>
<comment type="subcellular location">
    <subcellularLocation>
        <location evidence="1">Membrane</location>
        <topology evidence="1">Multi-pass membrane protein</topology>
    </subcellularLocation>
</comment>
<feature type="transmembrane region" description="Helical" evidence="6">
    <location>
        <begin position="20"/>
        <end position="38"/>
    </location>
</feature>
<feature type="transmembrane region" description="Helical" evidence="6">
    <location>
        <begin position="248"/>
        <end position="276"/>
    </location>
</feature>
<name>A4BPA4_9GAMM</name>
<dbReference type="HOGENOM" id="CLU_031275_8_0_6"/>
<feature type="transmembrane region" description="Helical" evidence="6">
    <location>
        <begin position="225"/>
        <end position="242"/>
    </location>
</feature>
<keyword evidence="4 6" id="KW-1133">Transmembrane helix</keyword>
<keyword evidence="3 6" id="KW-0812">Transmembrane</keyword>
<dbReference type="OrthoDB" id="5792512at2"/>